<dbReference type="InterPro" id="IPR036388">
    <property type="entry name" value="WH-like_DNA-bd_sf"/>
</dbReference>
<dbReference type="Proteomes" id="UP000663929">
    <property type="component" value="Chromosome"/>
</dbReference>
<dbReference type="NCBIfam" id="TIGR02937">
    <property type="entry name" value="sigma70-ECF"/>
    <property type="match status" value="1"/>
</dbReference>
<dbReference type="PANTHER" id="PTHR43133:SF39">
    <property type="entry name" value="SIMILAR TO RNA POLYMERASE SIGMA-E FACTOR"/>
    <property type="match status" value="1"/>
</dbReference>
<evidence type="ECO:0000313" key="7">
    <source>
        <dbReference type="Proteomes" id="UP000663929"/>
    </source>
</evidence>
<evidence type="ECO:0000259" key="5">
    <source>
        <dbReference type="Pfam" id="PF07638"/>
    </source>
</evidence>
<dbReference type="Pfam" id="PF07638">
    <property type="entry name" value="Sigma70_ECF"/>
    <property type="match status" value="1"/>
</dbReference>
<evidence type="ECO:0000256" key="2">
    <source>
        <dbReference type="ARBA" id="ARBA00023082"/>
    </source>
</evidence>
<dbReference type="InterPro" id="IPR039425">
    <property type="entry name" value="RNA_pol_sigma-70-like"/>
</dbReference>
<dbReference type="InterPro" id="IPR013324">
    <property type="entry name" value="RNA_pol_sigma_r3/r4-like"/>
</dbReference>
<dbReference type="KEGG" id="scor:J3U87_00015"/>
<dbReference type="Gene3D" id="1.10.10.10">
    <property type="entry name" value="Winged helix-like DNA-binding domain superfamily/Winged helix DNA-binding domain"/>
    <property type="match status" value="1"/>
</dbReference>
<evidence type="ECO:0000256" key="4">
    <source>
        <dbReference type="SAM" id="MobiDB-lite"/>
    </source>
</evidence>
<evidence type="ECO:0000256" key="3">
    <source>
        <dbReference type="ARBA" id="ARBA00023163"/>
    </source>
</evidence>
<feature type="region of interest" description="Disordered" evidence="4">
    <location>
        <begin position="204"/>
        <end position="230"/>
    </location>
</feature>
<dbReference type="GO" id="GO:0006352">
    <property type="term" value="P:DNA-templated transcription initiation"/>
    <property type="evidence" value="ECO:0007669"/>
    <property type="project" value="InterPro"/>
</dbReference>
<feature type="compositionally biased region" description="Acidic residues" evidence="4">
    <location>
        <begin position="212"/>
        <end position="224"/>
    </location>
</feature>
<dbReference type="AlphaFoldDB" id="A0A8A4TNP3"/>
<dbReference type="NCBIfam" id="TIGR02999">
    <property type="entry name" value="Sig-70_X6"/>
    <property type="match status" value="1"/>
</dbReference>
<dbReference type="InterPro" id="IPR011517">
    <property type="entry name" value="RNA_pol_sigma70_ECF-like"/>
</dbReference>
<gene>
    <name evidence="6" type="ORF">J3U87_00015</name>
</gene>
<keyword evidence="3" id="KW-0804">Transcription</keyword>
<dbReference type="EMBL" id="CP071793">
    <property type="protein sequence ID" value="QTD50824.1"/>
    <property type="molecule type" value="Genomic_DNA"/>
</dbReference>
<accession>A0A8A4TNP3</accession>
<sequence>MQLDGSIDVTHDELGNAAGREQSPITGLLLRWNEGDVEAINDLLPLVYRDLHQAARYYLRNEAAAMTLQPTALLHEVYVNLVHRENFFFKDRTHFFRAACQLMRRILVDHARAKLAQKRGSGSAAVSLEDAMNQGWTPSVDPCTMLSLNQALDKLEQIDPRKAQVIQMRYYTGLQFGEIAQVLEVSHRTVKRDFETAKKWLAHELRQNRSSEEDDSLSGSESEDAYERGG</sequence>
<keyword evidence="2" id="KW-0731">Sigma factor</keyword>
<keyword evidence="7" id="KW-1185">Reference proteome</keyword>
<feature type="domain" description="RNA polymerase sigma-70 ECF-like HTH" evidence="5">
    <location>
        <begin position="25"/>
        <end position="206"/>
    </location>
</feature>
<evidence type="ECO:0000313" key="6">
    <source>
        <dbReference type="EMBL" id="QTD50824.1"/>
    </source>
</evidence>
<dbReference type="InterPro" id="IPR053812">
    <property type="entry name" value="HTH_Sigma70_ECF-like"/>
</dbReference>
<reference evidence="6" key="1">
    <citation type="submission" date="2021-03" db="EMBL/GenBank/DDBJ databases">
        <title>Acanthopleuribacteraceae sp. M133.</title>
        <authorList>
            <person name="Wang G."/>
        </authorList>
    </citation>
    <scope>NUCLEOTIDE SEQUENCE</scope>
    <source>
        <strain evidence="6">M133</strain>
    </source>
</reference>
<dbReference type="SUPFAM" id="SSF88659">
    <property type="entry name" value="Sigma3 and sigma4 domains of RNA polymerase sigma factors"/>
    <property type="match status" value="1"/>
</dbReference>
<name>A0A8A4TNP3_SULCO</name>
<keyword evidence="1" id="KW-0805">Transcription regulation</keyword>
<protein>
    <submittedName>
        <fullName evidence="6">Sigma-70 family RNA polymerase sigma factor</fullName>
    </submittedName>
</protein>
<proteinExistence type="predicted"/>
<dbReference type="GO" id="GO:0016987">
    <property type="term" value="F:sigma factor activity"/>
    <property type="evidence" value="ECO:0007669"/>
    <property type="project" value="UniProtKB-KW"/>
</dbReference>
<evidence type="ECO:0000256" key="1">
    <source>
        <dbReference type="ARBA" id="ARBA00023015"/>
    </source>
</evidence>
<dbReference type="PANTHER" id="PTHR43133">
    <property type="entry name" value="RNA POLYMERASE ECF-TYPE SIGMA FACTO"/>
    <property type="match status" value="1"/>
</dbReference>
<dbReference type="RefSeq" id="WP_237380881.1">
    <property type="nucleotide sequence ID" value="NZ_CP071793.1"/>
</dbReference>
<dbReference type="InterPro" id="IPR014284">
    <property type="entry name" value="RNA_pol_sigma-70_dom"/>
</dbReference>
<organism evidence="6 7">
    <name type="scientific">Sulfidibacter corallicola</name>
    <dbReference type="NCBI Taxonomy" id="2818388"/>
    <lineage>
        <taxon>Bacteria</taxon>
        <taxon>Pseudomonadati</taxon>
        <taxon>Acidobacteriota</taxon>
        <taxon>Holophagae</taxon>
        <taxon>Acanthopleuribacterales</taxon>
        <taxon>Acanthopleuribacteraceae</taxon>
        <taxon>Sulfidibacter</taxon>
    </lineage>
</organism>